<sequence>MFKNNQKEIKALIEENNRLRQQLTPDNLKLYEDMMLYIRTDMRLAEYESEQILMEMLHHIIDSQKDGKTAKDVFGGNPKDYAEELIAELPREKKRNVAQFIIAQVVVLIGIVSLVEGLGKLVLPLFGLKTPGVITGSLMVTLLIAIIGTGVAIYWIFKQIRKDLFTEGNSSKRQYIKVGLIGAVAFIALVSIVYLLPDWGIALPFAWWTYVLTGVLLLVIGKRLQAA</sequence>
<organism evidence="2 3">
    <name type="scientific">Shouchella clausii</name>
    <name type="common">Alkalihalobacillus clausii</name>
    <dbReference type="NCBI Taxonomy" id="79880"/>
    <lineage>
        <taxon>Bacteria</taxon>
        <taxon>Bacillati</taxon>
        <taxon>Bacillota</taxon>
        <taxon>Bacilli</taxon>
        <taxon>Bacillales</taxon>
        <taxon>Bacillaceae</taxon>
        <taxon>Shouchella</taxon>
    </lineage>
</organism>
<feature type="transmembrane region" description="Helical" evidence="1">
    <location>
        <begin position="135"/>
        <end position="157"/>
    </location>
</feature>
<feature type="transmembrane region" description="Helical" evidence="1">
    <location>
        <begin position="178"/>
        <end position="196"/>
    </location>
</feature>
<gene>
    <name evidence="2" type="ORF">CHH72_10145</name>
</gene>
<proteinExistence type="predicted"/>
<dbReference type="PANTHER" id="PTHR41307">
    <property type="entry name" value="MEMBRANE PROTEIN-RELATED"/>
    <property type="match status" value="1"/>
</dbReference>
<evidence type="ECO:0000313" key="2">
    <source>
        <dbReference type="EMBL" id="PAE88731.1"/>
    </source>
</evidence>
<dbReference type="InterPro" id="IPR009214">
    <property type="entry name" value="DUF1129"/>
</dbReference>
<keyword evidence="1" id="KW-0472">Membrane</keyword>
<comment type="caution">
    <text evidence="2">The sequence shown here is derived from an EMBL/GenBank/DDBJ whole genome shotgun (WGS) entry which is preliminary data.</text>
</comment>
<dbReference type="Gene3D" id="1.10.1900.10">
    <property type="entry name" value="c-terminal domain of poly(a) binding protein"/>
    <property type="match status" value="1"/>
</dbReference>
<evidence type="ECO:0000313" key="3">
    <source>
        <dbReference type="Proteomes" id="UP000216207"/>
    </source>
</evidence>
<dbReference type="Proteomes" id="UP000216207">
    <property type="component" value="Unassembled WGS sequence"/>
</dbReference>
<feature type="transmembrane region" description="Helical" evidence="1">
    <location>
        <begin position="97"/>
        <end position="115"/>
    </location>
</feature>
<reference evidence="2 3" key="1">
    <citation type="submission" date="2017-07" db="EMBL/GenBank/DDBJ databases">
        <title>Isolation and whole genome analysis of endospore-forming bacteria from heroin.</title>
        <authorList>
            <person name="Kalinowski J."/>
            <person name="Ahrens B."/>
            <person name="Al-Dilaimi A."/>
            <person name="Winkler A."/>
            <person name="Wibberg D."/>
            <person name="Schleenbecker U."/>
            <person name="Ruckert C."/>
            <person name="Wolfel R."/>
            <person name="Grass G."/>
        </authorList>
    </citation>
    <scope>NUCLEOTIDE SEQUENCE [LARGE SCALE GENOMIC DNA]</scope>
    <source>
        <strain evidence="2 3">7539</strain>
    </source>
</reference>
<accession>A0A268NZC4</accession>
<dbReference type="SUPFAM" id="SSF158560">
    <property type="entry name" value="BH3980-like"/>
    <property type="match status" value="1"/>
</dbReference>
<dbReference type="EMBL" id="NPCC01000012">
    <property type="protein sequence ID" value="PAE88731.1"/>
    <property type="molecule type" value="Genomic_DNA"/>
</dbReference>
<dbReference type="PANTHER" id="PTHR41307:SF1">
    <property type="entry name" value="MEMBRANE PROTEIN"/>
    <property type="match status" value="1"/>
</dbReference>
<evidence type="ECO:0000256" key="1">
    <source>
        <dbReference type="SAM" id="Phobius"/>
    </source>
</evidence>
<keyword evidence="1" id="KW-0812">Transmembrane</keyword>
<keyword evidence="1" id="KW-1133">Transmembrane helix</keyword>
<protein>
    <submittedName>
        <fullName evidence="2">DUF1129 domain-containing protein</fullName>
    </submittedName>
</protein>
<feature type="transmembrane region" description="Helical" evidence="1">
    <location>
        <begin position="202"/>
        <end position="221"/>
    </location>
</feature>
<dbReference type="AlphaFoldDB" id="A0A268NZC4"/>
<dbReference type="Pfam" id="PF06570">
    <property type="entry name" value="DUF1129"/>
    <property type="match status" value="1"/>
</dbReference>
<dbReference type="RefSeq" id="WP_035205776.1">
    <property type="nucleotide sequence ID" value="NZ_BOQQ01000004.1"/>
</dbReference>
<name>A0A268NZC4_SHOCL</name>